<organism evidence="2 3">
    <name type="scientific">Anaeromyxobacter diazotrophicus</name>
    <dbReference type="NCBI Taxonomy" id="2590199"/>
    <lineage>
        <taxon>Bacteria</taxon>
        <taxon>Pseudomonadati</taxon>
        <taxon>Myxococcota</taxon>
        <taxon>Myxococcia</taxon>
        <taxon>Myxococcales</taxon>
        <taxon>Cystobacterineae</taxon>
        <taxon>Anaeromyxobacteraceae</taxon>
        <taxon>Anaeromyxobacter</taxon>
    </lineage>
</organism>
<dbReference type="RefSeq" id="WP_176062114.1">
    <property type="nucleotide sequence ID" value="NZ_BJTG01000001.1"/>
</dbReference>
<dbReference type="Pfam" id="PF20245">
    <property type="entry name" value="DUF6600"/>
    <property type="match status" value="1"/>
</dbReference>
<evidence type="ECO:0000313" key="3">
    <source>
        <dbReference type="Proteomes" id="UP000503640"/>
    </source>
</evidence>
<feature type="chain" id="PRO_5029562517" description="Lipoprotein" evidence="1">
    <location>
        <begin position="42"/>
        <end position="225"/>
    </location>
</feature>
<feature type="signal peptide" evidence="1">
    <location>
        <begin position="1"/>
        <end position="41"/>
    </location>
</feature>
<dbReference type="AlphaFoldDB" id="A0A7I9VFZ1"/>
<evidence type="ECO:0008006" key="4">
    <source>
        <dbReference type="Google" id="ProtNLM"/>
    </source>
</evidence>
<accession>A0A7I9VFZ1</accession>
<keyword evidence="3" id="KW-1185">Reference proteome</keyword>
<keyword evidence="1" id="KW-0732">Signal</keyword>
<comment type="caution">
    <text evidence="2">The sequence shown here is derived from an EMBL/GenBank/DDBJ whole genome shotgun (WGS) entry which is preliminary data.</text>
</comment>
<dbReference type="Proteomes" id="UP000503640">
    <property type="component" value="Unassembled WGS sequence"/>
</dbReference>
<proteinExistence type="predicted"/>
<evidence type="ECO:0000256" key="1">
    <source>
        <dbReference type="SAM" id="SignalP"/>
    </source>
</evidence>
<name>A0A7I9VFZ1_9BACT</name>
<sequence>MAHRPPGLPRAHAARALRAAPRLVAWVALSAALAGAAPARAGEPRPAPAASAPDSGDFEALLAEQGDWVRAARWGRAWRPAGVDGDWRPYFHGSWTYTEDGWFWVTDEPWGFATYHYGRWVLDGAYGWVWVPGRTWAPAWVAWRWDREVVGWAPLPPDGPAPLPSWTFVPAARFVGERVEANAFPAARVPALWARTRPSAAHAPGGAGAAARRLAPLSQHGLRRG</sequence>
<reference evidence="3" key="1">
    <citation type="journal article" date="2020" name="Appl. Environ. Microbiol.">
        <title>Diazotrophic Anaeromyxobacter Isolates from Soils.</title>
        <authorList>
            <person name="Masuda Y."/>
            <person name="Yamanaka H."/>
            <person name="Xu Z.X."/>
            <person name="Shiratori Y."/>
            <person name="Aono T."/>
            <person name="Amachi S."/>
            <person name="Senoo K."/>
            <person name="Itoh H."/>
        </authorList>
    </citation>
    <scope>NUCLEOTIDE SEQUENCE [LARGE SCALE GENOMIC DNA]</scope>
    <source>
        <strain evidence="3">R267</strain>
    </source>
</reference>
<dbReference type="EMBL" id="BJTG01000001">
    <property type="protein sequence ID" value="GEJ55302.1"/>
    <property type="molecule type" value="Genomic_DNA"/>
</dbReference>
<dbReference type="InterPro" id="IPR046535">
    <property type="entry name" value="DUF6600"/>
</dbReference>
<protein>
    <recommendedName>
        <fullName evidence="4">Lipoprotein</fullName>
    </recommendedName>
</protein>
<gene>
    <name evidence="2" type="ORF">AMYX_00430</name>
</gene>
<evidence type="ECO:0000313" key="2">
    <source>
        <dbReference type="EMBL" id="GEJ55302.1"/>
    </source>
</evidence>